<organism evidence="3 4">
    <name type="scientific">Plasmodium berghei</name>
    <dbReference type="NCBI Taxonomy" id="5821"/>
    <lineage>
        <taxon>Eukaryota</taxon>
        <taxon>Sar</taxon>
        <taxon>Alveolata</taxon>
        <taxon>Apicomplexa</taxon>
        <taxon>Aconoidasida</taxon>
        <taxon>Haemosporida</taxon>
        <taxon>Plasmodiidae</taxon>
        <taxon>Plasmodium</taxon>
        <taxon>Plasmodium (Vinckeia)</taxon>
    </lineage>
</organism>
<gene>
    <name evidence="3" type="primary">Pb235</name>
    <name evidence="3" type="ORF">PBNK65E_000491100</name>
</gene>
<dbReference type="InterPro" id="IPR041668">
    <property type="entry name" value="Rh5_CC"/>
</dbReference>
<evidence type="ECO:0000313" key="4">
    <source>
        <dbReference type="Proteomes" id="UP000220214"/>
    </source>
</evidence>
<accession>A0A1D3JNN6</accession>
<reference evidence="3 4" key="1">
    <citation type="submission" date="2016-05" db="EMBL/GenBank/DDBJ databases">
        <authorList>
            <consortium name="Pathogen Informatics"/>
        </authorList>
    </citation>
    <scope>NUCLEOTIDE SEQUENCE [LARGE SCALE GENOMIC DNA]</scope>
    <source>
        <strain evidence="3 4">NK65e</strain>
    </source>
</reference>
<name>A0A1D3JNN6_PLABE</name>
<feature type="domain" description="Rh5 coiled-coil" evidence="2">
    <location>
        <begin position="177"/>
        <end position="423"/>
    </location>
</feature>
<dbReference type="AlphaFoldDB" id="A0A1D3JNN6"/>
<feature type="non-terminal residue" evidence="3">
    <location>
        <position position="1"/>
    </location>
</feature>
<evidence type="ECO:0000256" key="1">
    <source>
        <dbReference type="SAM" id="Coils"/>
    </source>
</evidence>
<dbReference type="Pfam" id="PF18515">
    <property type="entry name" value="Rh5"/>
    <property type="match status" value="1"/>
</dbReference>
<feature type="coiled-coil region" evidence="1">
    <location>
        <begin position="533"/>
        <end position="574"/>
    </location>
</feature>
<dbReference type="EMBL" id="FLVA01000029">
    <property type="protein sequence ID" value="SBW38087.1"/>
    <property type="molecule type" value="Genomic_DNA"/>
</dbReference>
<protein>
    <submittedName>
        <fullName evidence="3">Reticulocyte binding protein, putative</fullName>
    </submittedName>
</protein>
<dbReference type="Proteomes" id="UP000220214">
    <property type="component" value="Unassembled WGS sequence"/>
</dbReference>
<keyword evidence="1" id="KW-0175">Coiled coil</keyword>
<sequence length="694" mass="82988">VIYGKKIGTEKKNHDAQLNNFYLYNNLKGINFNNSNSSNEEQYNNKSSVINDKFIQPHSITYFEKQKDTANDKVILYNDYTNKNDLDTFKSFNNDNEKTNRKATLVKNSFIQNPNPTTFDASVYNTIDTMYDISGTNESLKFFYAKLYYYQELRTFLNNIYSNSKKAINIRRSTPLKIDNDINRIIKECEPHKTKVINEMSKLHNPFYEFYKKPTKDDYNPYSNFRKSYVNCMLPRFKNLEPNLNSAISSMKSEYDHLCYYEYWNVDALYKKYADSTTTYMFSQFNILDNYVTSNAIQIISHLKSLNRILESEGEQESLISKLKFLSNQIEYTVKKFHNYKKDCIDHCYFMSNYLSKNTYTQYYYNYLREIKKIAQQKANFAYNSNKLKHLNLLYIHQKGILKTFYKAIEKILLEKLDPDKNKESKDYIGIFDYSIPQSKLTELETKFFEIFKEKWDSYDNKKTIDENSNEYNIVKLILQHMKELKDIIDFMVDYKKKDTTTRFEIGHNIKWYIDQVFYSDIENGVKKSYKSVKDWRKLRLEEKKKLEEENENVIKLETKINDLFEKYMKINAENIYLNTLRLELKEKIKNISDKNEYVKKAVDLKKEIDNNNIYIDELAKTSPYQVTEYVKNKDAIYSTIKSELSKIYVGNIDQLYNELYYVVQENDIDNAKDKTKLEDLKSKINNEYNKIQN</sequence>
<evidence type="ECO:0000313" key="3">
    <source>
        <dbReference type="EMBL" id="SBW38087.1"/>
    </source>
</evidence>
<dbReference type="VEuPathDB" id="PlasmoDB:PBANKA_0501000"/>
<proteinExistence type="predicted"/>
<evidence type="ECO:0000259" key="2">
    <source>
        <dbReference type="Pfam" id="PF18515"/>
    </source>
</evidence>
<feature type="non-terminal residue" evidence="3">
    <location>
        <position position="694"/>
    </location>
</feature>